<dbReference type="GO" id="GO:0008013">
    <property type="term" value="F:beta-catenin binding"/>
    <property type="evidence" value="ECO:0007669"/>
    <property type="project" value="TreeGrafter"/>
</dbReference>
<dbReference type="GO" id="GO:0016477">
    <property type="term" value="P:cell migration"/>
    <property type="evidence" value="ECO:0007669"/>
    <property type="project" value="TreeGrafter"/>
</dbReference>
<evidence type="ECO:0000313" key="4">
    <source>
        <dbReference type="Ensembl" id="ENSPSIP00000007510.1"/>
    </source>
</evidence>
<dbReference type="EMBL" id="AGCU01101455">
    <property type="status" value="NOT_ANNOTATED_CDS"/>
    <property type="molecule type" value="Genomic_DNA"/>
</dbReference>
<dbReference type="PANTHER" id="PTHR18914">
    <property type="entry name" value="ALPHA CATENIN"/>
    <property type="match status" value="1"/>
</dbReference>
<dbReference type="Gene3D" id="1.20.120.230">
    <property type="entry name" value="Alpha-catenin/vinculin-like"/>
    <property type="match status" value="1"/>
</dbReference>
<sequence length="107" mass="11979">MSAAVPNVTLKIDPQDLQIQTFTVEKLLEPLIIQVTTLVNCPQTPSNQKKGCSKRARVLLASVEKATWNLLDKGEKITKEAIVFKEELNAALDDVRKESKYRTHCDA</sequence>
<evidence type="ECO:0000313" key="5">
    <source>
        <dbReference type="Proteomes" id="UP000007267"/>
    </source>
</evidence>
<dbReference type="Ensembl" id="ENSPSIT00000007551.1">
    <property type="protein sequence ID" value="ENSPSIP00000007510.1"/>
    <property type="gene ID" value="ENSPSIG00000006918.1"/>
</dbReference>
<evidence type="ECO:0000256" key="3">
    <source>
        <dbReference type="ARBA" id="ARBA00022490"/>
    </source>
</evidence>
<dbReference type="OMA" id="IRIAAVW"/>
<comment type="subcellular location">
    <subcellularLocation>
        <location evidence="1">Cytoplasm</location>
    </subcellularLocation>
</comment>
<dbReference type="GO" id="GO:0051015">
    <property type="term" value="F:actin filament binding"/>
    <property type="evidence" value="ECO:0007669"/>
    <property type="project" value="InterPro"/>
</dbReference>
<accession>K7FHK0</accession>
<keyword evidence="3" id="KW-0963">Cytoplasm</keyword>
<dbReference type="EMBL" id="AGCU01101456">
    <property type="status" value="NOT_ANNOTATED_CDS"/>
    <property type="molecule type" value="Genomic_DNA"/>
</dbReference>
<dbReference type="GO" id="GO:0098609">
    <property type="term" value="P:cell-cell adhesion"/>
    <property type="evidence" value="ECO:0007669"/>
    <property type="project" value="TreeGrafter"/>
</dbReference>
<dbReference type="AlphaFoldDB" id="K7FHK0"/>
<reference evidence="5" key="1">
    <citation type="submission" date="2011-10" db="EMBL/GenBank/DDBJ databases">
        <authorList>
            <consortium name="Soft-shell Turtle Genome Consortium"/>
        </authorList>
    </citation>
    <scope>NUCLEOTIDE SEQUENCE [LARGE SCALE GENOMIC DNA]</scope>
    <source>
        <strain evidence="5">Daiwa-1</strain>
    </source>
</reference>
<dbReference type="GO" id="GO:0005916">
    <property type="term" value="C:fascia adherens"/>
    <property type="evidence" value="ECO:0007669"/>
    <property type="project" value="TreeGrafter"/>
</dbReference>
<dbReference type="EMBL" id="AGCU01101454">
    <property type="status" value="NOT_ANNOTATED_CDS"/>
    <property type="molecule type" value="Genomic_DNA"/>
</dbReference>
<dbReference type="EMBL" id="AGCU01101453">
    <property type="status" value="NOT_ANNOTATED_CDS"/>
    <property type="molecule type" value="Genomic_DNA"/>
</dbReference>
<dbReference type="InterPro" id="IPR036723">
    <property type="entry name" value="Alpha-catenin/vinculin-like_sf"/>
</dbReference>
<dbReference type="GeneTree" id="ENSGT01030000234543"/>
<dbReference type="HOGENOM" id="CLU_121716_1_0_1"/>
<dbReference type="EMBL" id="AGCU01101459">
    <property type="status" value="NOT_ANNOTATED_CDS"/>
    <property type="molecule type" value="Genomic_DNA"/>
</dbReference>
<organism evidence="4 5">
    <name type="scientific">Pelodiscus sinensis</name>
    <name type="common">Chinese softshell turtle</name>
    <name type="synonym">Trionyx sinensis</name>
    <dbReference type="NCBI Taxonomy" id="13735"/>
    <lineage>
        <taxon>Eukaryota</taxon>
        <taxon>Metazoa</taxon>
        <taxon>Chordata</taxon>
        <taxon>Craniata</taxon>
        <taxon>Vertebrata</taxon>
        <taxon>Euteleostomi</taxon>
        <taxon>Archelosauria</taxon>
        <taxon>Testudinata</taxon>
        <taxon>Testudines</taxon>
        <taxon>Cryptodira</taxon>
        <taxon>Trionychia</taxon>
        <taxon>Trionychidae</taxon>
        <taxon>Pelodiscus</taxon>
    </lineage>
</organism>
<name>K7FHK0_PELSI</name>
<evidence type="ECO:0000256" key="1">
    <source>
        <dbReference type="ARBA" id="ARBA00004496"/>
    </source>
</evidence>
<reference evidence="5" key="2">
    <citation type="journal article" date="2013" name="Nat. Genet.">
        <title>The draft genomes of soft-shell turtle and green sea turtle yield insights into the development and evolution of the turtle-specific body plan.</title>
        <authorList>
            <person name="Wang Z."/>
            <person name="Pascual-Anaya J."/>
            <person name="Zadissa A."/>
            <person name="Li W."/>
            <person name="Niimura Y."/>
            <person name="Huang Z."/>
            <person name="Li C."/>
            <person name="White S."/>
            <person name="Xiong Z."/>
            <person name="Fang D."/>
            <person name="Wang B."/>
            <person name="Ming Y."/>
            <person name="Chen Y."/>
            <person name="Zheng Y."/>
            <person name="Kuraku S."/>
            <person name="Pignatelli M."/>
            <person name="Herrero J."/>
            <person name="Beal K."/>
            <person name="Nozawa M."/>
            <person name="Li Q."/>
            <person name="Wang J."/>
            <person name="Zhang H."/>
            <person name="Yu L."/>
            <person name="Shigenobu S."/>
            <person name="Wang J."/>
            <person name="Liu J."/>
            <person name="Flicek P."/>
            <person name="Searle S."/>
            <person name="Wang J."/>
            <person name="Kuratani S."/>
            <person name="Yin Y."/>
            <person name="Aken B."/>
            <person name="Zhang G."/>
            <person name="Irie N."/>
        </authorList>
    </citation>
    <scope>NUCLEOTIDE SEQUENCE [LARGE SCALE GENOMIC DNA]</scope>
    <source>
        <strain evidence="5">Daiwa-1</strain>
    </source>
</reference>
<dbReference type="eggNOG" id="KOG3681">
    <property type="taxonomic scope" value="Eukaryota"/>
</dbReference>
<dbReference type="SUPFAM" id="SSF47220">
    <property type="entry name" value="alpha-catenin/vinculin-like"/>
    <property type="match status" value="1"/>
</dbReference>
<dbReference type="InterPro" id="IPR006077">
    <property type="entry name" value="Vinculin/catenin"/>
</dbReference>
<dbReference type="EMBL" id="AGCU01101457">
    <property type="status" value="NOT_ANNOTATED_CDS"/>
    <property type="molecule type" value="Genomic_DNA"/>
</dbReference>
<dbReference type="EMBL" id="AGCU01101458">
    <property type="status" value="NOT_ANNOTATED_CDS"/>
    <property type="molecule type" value="Genomic_DNA"/>
</dbReference>
<dbReference type="PANTHER" id="PTHR18914:SF21">
    <property type="entry name" value="CATENIN ALPHA-3"/>
    <property type="match status" value="1"/>
</dbReference>
<dbReference type="EMBL" id="AGCU01101460">
    <property type="status" value="NOT_ANNOTATED_CDS"/>
    <property type="molecule type" value="Genomic_DNA"/>
</dbReference>
<comment type="similarity">
    <text evidence="2">Belongs to the vinculin/alpha-catenin family.</text>
</comment>
<evidence type="ECO:0000256" key="2">
    <source>
        <dbReference type="ARBA" id="ARBA00008376"/>
    </source>
</evidence>
<protein>
    <recommendedName>
        <fullName evidence="6">Catenin alpha 3</fullName>
    </recommendedName>
</protein>
<dbReference type="GO" id="GO:0005912">
    <property type="term" value="C:adherens junction"/>
    <property type="evidence" value="ECO:0007669"/>
    <property type="project" value="TreeGrafter"/>
</dbReference>
<dbReference type="Proteomes" id="UP000007267">
    <property type="component" value="Unassembled WGS sequence"/>
</dbReference>
<evidence type="ECO:0008006" key="6">
    <source>
        <dbReference type="Google" id="ProtNLM"/>
    </source>
</evidence>
<reference evidence="4" key="3">
    <citation type="submission" date="2025-08" db="UniProtKB">
        <authorList>
            <consortium name="Ensembl"/>
        </authorList>
    </citation>
    <scope>IDENTIFICATION</scope>
</reference>
<reference evidence="4" key="4">
    <citation type="submission" date="2025-09" db="UniProtKB">
        <authorList>
            <consortium name="Ensembl"/>
        </authorList>
    </citation>
    <scope>IDENTIFICATION</scope>
</reference>
<dbReference type="Pfam" id="PF01044">
    <property type="entry name" value="Vinculin"/>
    <property type="match status" value="1"/>
</dbReference>
<keyword evidence="5" id="KW-1185">Reference proteome</keyword>
<dbReference type="STRING" id="13735.ENSPSIP00000007510"/>
<proteinExistence type="inferred from homology"/>
<dbReference type="GO" id="GO:0005737">
    <property type="term" value="C:cytoplasm"/>
    <property type="evidence" value="ECO:0007669"/>
    <property type="project" value="UniProtKB-SubCell"/>
</dbReference>